<name>A0A485LZL7_9ZZZZ</name>
<sequence length="89" mass="10162">MNPCEECPLEDKIYECCGRFPDTGETVYLKIDGARGVYACPFLNTNGLCTIYEQRPLKCRSHLCAEFNSYQKIGRLSEAFVSPWNPPDF</sequence>
<accession>A0A485LZL7</accession>
<evidence type="ECO:0008006" key="2">
    <source>
        <dbReference type="Google" id="ProtNLM"/>
    </source>
</evidence>
<gene>
    <name evidence="1" type="ORF">SCFA_270075</name>
</gene>
<reference evidence="1" key="1">
    <citation type="submission" date="2019-03" db="EMBL/GenBank/DDBJ databases">
        <authorList>
            <person name="Hao L."/>
        </authorList>
    </citation>
    <scope>NUCLEOTIDE SEQUENCE</scope>
</reference>
<protein>
    <recommendedName>
        <fullName evidence="2">Flagellin N-methylase</fullName>
    </recommendedName>
</protein>
<dbReference type="EMBL" id="CAADRM010000089">
    <property type="protein sequence ID" value="VFU14310.1"/>
    <property type="molecule type" value="Genomic_DNA"/>
</dbReference>
<proteinExistence type="predicted"/>
<dbReference type="AlphaFoldDB" id="A0A485LZL7"/>
<organism evidence="1">
    <name type="scientific">anaerobic digester metagenome</name>
    <dbReference type="NCBI Taxonomy" id="1263854"/>
    <lineage>
        <taxon>unclassified sequences</taxon>
        <taxon>metagenomes</taxon>
        <taxon>ecological metagenomes</taxon>
    </lineage>
</organism>
<evidence type="ECO:0000313" key="1">
    <source>
        <dbReference type="EMBL" id="VFU14310.1"/>
    </source>
</evidence>